<dbReference type="PANTHER" id="PTHR10587">
    <property type="entry name" value="GLYCOSYL TRANSFERASE-RELATED"/>
    <property type="match status" value="1"/>
</dbReference>
<dbReference type="GO" id="GO:0016810">
    <property type="term" value="F:hydrolase activity, acting on carbon-nitrogen (but not peptide) bonds"/>
    <property type="evidence" value="ECO:0007669"/>
    <property type="project" value="InterPro"/>
</dbReference>
<dbReference type="InterPro" id="IPR011330">
    <property type="entry name" value="Glyco_hydro/deAcase_b/a-brl"/>
</dbReference>
<dbReference type="SUPFAM" id="SSF88713">
    <property type="entry name" value="Glycoside hydrolase/deacetylase"/>
    <property type="match status" value="1"/>
</dbReference>
<feature type="domain" description="NodB homology" evidence="2">
    <location>
        <begin position="39"/>
        <end position="245"/>
    </location>
</feature>
<evidence type="ECO:0000313" key="4">
    <source>
        <dbReference type="Proteomes" id="UP000627446"/>
    </source>
</evidence>
<protein>
    <submittedName>
        <fullName evidence="3">Polysaccharide deacetylase family protein</fullName>
    </submittedName>
</protein>
<feature type="signal peptide" evidence="1">
    <location>
        <begin position="1"/>
        <end position="24"/>
    </location>
</feature>
<sequence>MLFVVPCWFTCLLGLLCTFSPVQAQQTASAATRTAPAPIRFLLTFDDGPSASDFDNPSEKILNALDKNPYQSDIKAIFFTQTQAKGAGGSEHGRALLKRMFETGHELAFHTATAGHANHRFLSEETLRTSLVTGVQDLSAVRGSPPQLVRPPFWSYNERTLAMYHEHGMQMLLTDLSANDGVIYVFNFSFSKRKNMRQMLLSLKPSWEAGELPSVDGATPIVVTFHDINRYTANHIEEYLGILLDVAKELEMPTTTLPFYDKREEMLRAAMLKTTKTTHAKQELPGIWNWFWSWF</sequence>
<gene>
    <name evidence="3" type="ORF">H8K36_05950</name>
</gene>
<dbReference type="Pfam" id="PF01522">
    <property type="entry name" value="Polysacc_deac_1"/>
    <property type="match status" value="1"/>
</dbReference>
<dbReference type="AlphaFoldDB" id="A0A923KNP6"/>
<organism evidence="3 4">
    <name type="scientific">Undibacterium nitidum</name>
    <dbReference type="NCBI Taxonomy" id="2762298"/>
    <lineage>
        <taxon>Bacteria</taxon>
        <taxon>Pseudomonadati</taxon>
        <taxon>Pseudomonadota</taxon>
        <taxon>Betaproteobacteria</taxon>
        <taxon>Burkholderiales</taxon>
        <taxon>Oxalobacteraceae</taxon>
        <taxon>Undibacterium</taxon>
    </lineage>
</organism>
<dbReference type="GO" id="GO:0005975">
    <property type="term" value="P:carbohydrate metabolic process"/>
    <property type="evidence" value="ECO:0007669"/>
    <property type="project" value="InterPro"/>
</dbReference>
<dbReference type="RefSeq" id="WP_186914625.1">
    <property type="nucleotide sequence ID" value="NZ_JACOFZ010000001.1"/>
</dbReference>
<proteinExistence type="predicted"/>
<dbReference type="InterPro" id="IPR050248">
    <property type="entry name" value="Polysacc_deacetylase_ArnD"/>
</dbReference>
<dbReference type="PROSITE" id="PS51677">
    <property type="entry name" value="NODB"/>
    <property type="match status" value="1"/>
</dbReference>
<evidence type="ECO:0000313" key="3">
    <source>
        <dbReference type="EMBL" id="MBC3880908.1"/>
    </source>
</evidence>
<feature type="chain" id="PRO_5037896458" evidence="1">
    <location>
        <begin position="25"/>
        <end position="295"/>
    </location>
</feature>
<dbReference type="Gene3D" id="3.20.20.370">
    <property type="entry name" value="Glycoside hydrolase/deacetylase"/>
    <property type="match status" value="1"/>
</dbReference>
<evidence type="ECO:0000256" key="1">
    <source>
        <dbReference type="SAM" id="SignalP"/>
    </source>
</evidence>
<dbReference type="Proteomes" id="UP000627446">
    <property type="component" value="Unassembled WGS sequence"/>
</dbReference>
<keyword evidence="4" id="KW-1185">Reference proteome</keyword>
<reference evidence="3" key="1">
    <citation type="submission" date="2020-08" db="EMBL/GenBank/DDBJ databases">
        <title>Novel species isolated from subtropical streams in China.</title>
        <authorList>
            <person name="Lu H."/>
        </authorList>
    </citation>
    <scope>NUCLEOTIDE SEQUENCE</scope>
    <source>
        <strain evidence="3">LX22W</strain>
    </source>
</reference>
<accession>A0A923KNP6</accession>
<dbReference type="CDD" id="cd10917">
    <property type="entry name" value="CE4_NodB_like_6s_7s"/>
    <property type="match status" value="1"/>
</dbReference>
<dbReference type="EMBL" id="JACOFZ010000001">
    <property type="protein sequence ID" value="MBC3880908.1"/>
    <property type="molecule type" value="Genomic_DNA"/>
</dbReference>
<name>A0A923KNP6_9BURK</name>
<dbReference type="InterPro" id="IPR002509">
    <property type="entry name" value="NODB_dom"/>
</dbReference>
<evidence type="ECO:0000259" key="2">
    <source>
        <dbReference type="PROSITE" id="PS51677"/>
    </source>
</evidence>
<keyword evidence="1" id="KW-0732">Signal</keyword>
<comment type="caution">
    <text evidence="3">The sequence shown here is derived from an EMBL/GenBank/DDBJ whole genome shotgun (WGS) entry which is preliminary data.</text>
</comment>